<dbReference type="Proteomes" id="UP000346198">
    <property type="component" value="Unassembled WGS sequence"/>
</dbReference>
<keyword evidence="3" id="KW-0808">Transferase</keyword>
<dbReference type="Pfam" id="PF00534">
    <property type="entry name" value="Glycos_transf_1"/>
    <property type="match status" value="1"/>
</dbReference>
<dbReference type="InterPro" id="IPR001296">
    <property type="entry name" value="Glyco_trans_1"/>
</dbReference>
<dbReference type="InterPro" id="IPR028098">
    <property type="entry name" value="Glyco_trans_4-like_N"/>
</dbReference>
<dbReference type="GO" id="GO:0016758">
    <property type="term" value="F:hexosyltransferase activity"/>
    <property type="evidence" value="ECO:0007669"/>
    <property type="project" value="TreeGrafter"/>
</dbReference>
<dbReference type="PANTHER" id="PTHR45947">
    <property type="entry name" value="SULFOQUINOVOSYL TRANSFERASE SQD2"/>
    <property type="match status" value="1"/>
</dbReference>
<evidence type="ECO:0000259" key="2">
    <source>
        <dbReference type="Pfam" id="PF13579"/>
    </source>
</evidence>
<feature type="domain" description="Glycosyltransferase subfamily 4-like N-terminal" evidence="2">
    <location>
        <begin position="20"/>
        <end position="204"/>
    </location>
</feature>
<protein>
    <submittedName>
        <fullName evidence="3">D-inositol 3-phosphate glycosyltransferase</fullName>
    </submittedName>
</protein>
<evidence type="ECO:0000313" key="3">
    <source>
        <dbReference type="EMBL" id="VGO21526.1"/>
    </source>
</evidence>
<gene>
    <name evidence="3" type="primary">mshA_3</name>
    <name evidence="3" type="ORF">SCARR_03600</name>
</gene>
<dbReference type="PANTHER" id="PTHR45947:SF3">
    <property type="entry name" value="SULFOQUINOVOSYL TRANSFERASE SQD2"/>
    <property type="match status" value="1"/>
</dbReference>
<name>A0A6C2URG7_9BACT</name>
<dbReference type="EMBL" id="CAAHFH010000002">
    <property type="protein sequence ID" value="VGO21526.1"/>
    <property type="molecule type" value="Genomic_DNA"/>
</dbReference>
<organism evidence="3 4">
    <name type="scientific">Pontiella sulfatireligans</name>
    <dbReference type="NCBI Taxonomy" id="2750658"/>
    <lineage>
        <taxon>Bacteria</taxon>
        <taxon>Pseudomonadati</taxon>
        <taxon>Kiritimatiellota</taxon>
        <taxon>Kiritimatiellia</taxon>
        <taxon>Kiritimatiellales</taxon>
        <taxon>Pontiellaceae</taxon>
        <taxon>Pontiella</taxon>
    </lineage>
</organism>
<feature type="domain" description="Glycosyl transferase family 1" evidence="1">
    <location>
        <begin position="218"/>
        <end position="386"/>
    </location>
</feature>
<dbReference type="Pfam" id="PF13579">
    <property type="entry name" value="Glyco_trans_4_4"/>
    <property type="match status" value="1"/>
</dbReference>
<dbReference type="AlphaFoldDB" id="A0A6C2URG7"/>
<proteinExistence type="predicted"/>
<dbReference type="InterPro" id="IPR050194">
    <property type="entry name" value="Glycosyltransferase_grp1"/>
</dbReference>
<dbReference type="SUPFAM" id="SSF53756">
    <property type="entry name" value="UDP-Glycosyltransferase/glycogen phosphorylase"/>
    <property type="match status" value="1"/>
</dbReference>
<accession>A0A6C2URG7</accession>
<dbReference type="CDD" id="cd03801">
    <property type="entry name" value="GT4_PimA-like"/>
    <property type="match status" value="1"/>
</dbReference>
<evidence type="ECO:0000313" key="4">
    <source>
        <dbReference type="Proteomes" id="UP000346198"/>
    </source>
</evidence>
<reference evidence="3 4" key="1">
    <citation type="submission" date="2019-04" db="EMBL/GenBank/DDBJ databases">
        <authorList>
            <person name="Van Vliet M D."/>
        </authorList>
    </citation>
    <scope>NUCLEOTIDE SEQUENCE [LARGE SCALE GENOMIC DNA]</scope>
    <source>
        <strain evidence="3 4">F21</strain>
    </source>
</reference>
<sequence length="414" mass="45468">MAELKKTVHVMRRAFPDKWGGTESVVFNVARELARQGVESVVFCTAMFSAPGDEVLDGIPVKRFRYVFPWFGLSAEAKGQLRLKGGSPLSLPLFFGLLREKNLSLIHVHVQHRLGGMVRTAARLKGIPYVVSIHGGCFTVPAEQNRQMMAPFKGKLEWGRAFGLLLGARRVLKDADAIICVGENERAEVQRRFPGKSVLYVPNGVDIPRFAGADATLFREAFGFQSTEKIVLCVARIDYQKNQLGLVRAFARFAQHHPDHRLVLIGPVTVEAYRDEVVAEVERLDLAGRVKLIEGLSPGDPLLPSAYAAAEQFVLPSHHEPFGIAVLEAWAAGIPVTACRVGGIPGFAEHEENILLAEPGDEPVLADCMGRLADDEALRGRLSANAFTEVSAKYSWSVAADSIRSVYESVMRNK</sequence>
<dbReference type="Gene3D" id="3.40.50.2000">
    <property type="entry name" value="Glycogen Phosphorylase B"/>
    <property type="match status" value="2"/>
</dbReference>
<evidence type="ECO:0000259" key="1">
    <source>
        <dbReference type="Pfam" id="PF00534"/>
    </source>
</evidence>
<keyword evidence="4" id="KW-1185">Reference proteome</keyword>